<proteinExistence type="predicted"/>
<gene>
    <name evidence="4" type="ORF">G3T16_02690</name>
</gene>
<dbReference type="KEGG" id="kim:G3T16_02690"/>
<evidence type="ECO:0000313" key="4">
    <source>
        <dbReference type="EMBL" id="QIB64465.1"/>
    </source>
</evidence>
<evidence type="ECO:0000313" key="5">
    <source>
        <dbReference type="Proteomes" id="UP000477680"/>
    </source>
</evidence>
<dbReference type="Pfam" id="PF11769">
    <property type="entry name" value="DUF3313"/>
    <property type="match status" value="1"/>
</dbReference>
<feature type="compositionally biased region" description="Basic and acidic residues" evidence="1">
    <location>
        <begin position="304"/>
        <end position="317"/>
    </location>
</feature>
<dbReference type="InterPro" id="IPR005939">
    <property type="entry name" value="BLH_phosphatase-like"/>
</dbReference>
<evidence type="ECO:0000259" key="3">
    <source>
        <dbReference type="Pfam" id="PF04273"/>
    </source>
</evidence>
<dbReference type="SUPFAM" id="SSF52799">
    <property type="entry name" value="(Phosphotyrosine protein) phosphatases II"/>
    <property type="match status" value="1"/>
</dbReference>
<sequence length="459" mass="49965">MLSEPAFYLVSIPAVLLYGIAKGGFGGAISMLAVPLMALVMAPTQAAAILLPIPGPAGVASAVGGFYWSIMAAKRIQESKAMPHVMKWMIASAAVVLAACAAPGPATGPEVSYDGLERVDNERFAEVYRRPGAELSVYEQFSLQPCEVSFRKNWQRDQNRQRLDLGSRVSREDIDRIKRRAGEACDRHFREALQRDPAYALSEHDQDGSEVLVLHPSIINLDIHAPDVARSTMTREYTTSAGEMTLLLELADGATGEVLVRVVDRKRGVDNARLRWSSGVTNKAEFDRILRRWAELLRDSLDRVRGASGEQRADRGTHQTQPGRGKDMKIVNVTDRVAVSDQIQVEDLPAIAAAGFRVLINNRPDNEVPPQQSSEAIAAAAAAHGLEYYYYPVTGGDFPGPDLSRLTAAFDSGAGPVLAFCRSGTRSVNLWVASRPNQEQPRALADARSLGYDLSLAAR</sequence>
<keyword evidence="2" id="KW-0812">Transmembrane</keyword>
<dbReference type="GO" id="GO:0016787">
    <property type="term" value="F:hydrolase activity"/>
    <property type="evidence" value="ECO:0007669"/>
    <property type="project" value="InterPro"/>
</dbReference>
<feature type="transmembrane region" description="Helical" evidence="2">
    <location>
        <begin position="6"/>
        <end position="25"/>
    </location>
</feature>
<dbReference type="AlphaFoldDB" id="A0A6C0U271"/>
<accession>A0A6C0U271</accession>
<dbReference type="NCBIfam" id="TIGR01244">
    <property type="entry name" value="TIGR01244 family sulfur transferase"/>
    <property type="match status" value="1"/>
</dbReference>
<keyword evidence="2" id="KW-0472">Membrane</keyword>
<organism evidence="4 5">
    <name type="scientific">Kineobactrum salinum</name>
    <dbReference type="NCBI Taxonomy" id="2708301"/>
    <lineage>
        <taxon>Bacteria</taxon>
        <taxon>Pseudomonadati</taxon>
        <taxon>Pseudomonadota</taxon>
        <taxon>Gammaproteobacteria</taxon>
        <taxon>Cellvibrionales</taxon>
        <taxon>Halieaceae</taxon>
        <taxon>Kineobactrum</taxon>
    </lineage>
</organism>
<feature type="transmembrane region" description="Helical" evidence="2">
    <location>
        <begin position="85"/>
        <end position="104"/>
    </location>
</feature>
<feature type="domain" description="Beta-lactamase hydrolase-like protein phosphatase-like" evidence="3">
    <location>
        <begin position="332"/>
        <end position="434"/>
    </location>
</feature>
<dbReference type="InterPro" id="IPR021747">
    <property type="entry name" value="DUF3313"/>
</dbReference>
<keyword evidence="2" id="KW-1133">Transmembrane helix</keyword>
<reference evidence="4 5" key="1">
    <citation type="submission" date="2020-02" db="EMBL/GenBank/DDBJ databases">
        <title>Genome sequencing for Kineobactrum sp. M2.</title>
        <authorList>
            <person name="Park S.-J."/>
        </authorList>
    </citation>
    <scope>NUCLEOTIDE SEQUENCE [LARGE SCALE GENOMIC DNA]</scope>
    <source>
        <strain evidence="4 5">M2</strain>
    </source>
</reference>
<dbReference type="Proteomes" id="UP000477680">
    <property type="component" value="Chromosome"/>
</dbReference>
<dbReference type="Pfam" id="PF04273">
    <property type="entry name" value="BLH_phosphatase"/>
    <property type="match status" value="1"/>
</dbReference>
<name>A0A6C0U271_9GAMM</name>
<feature type="region of interest" description="Disordered" evidence="1">
    <location>
        <begin position="304"/>
        <end position="325"/>
    </location>
</feature>
<evidence type="ECO:0000256" key="2">
    <source>
        <dbReference type="SAM" id="Phobius"/>
    </source>
</evidence>
<dbReference type="RefSeq" id="WP_163493715.1">
    <property type="nucleotide sequence ID" value="NZ_CP048711.1"/>
</dbReference>
<dbReference type="InterPro" id="IPR029021">
    <property type="entry name" value="Prot-tyrosine_phosphatase-like"/>
</dbReference>
<protein>
    <submittedName>
        <fullName evidence="4">TIGR01244 family phosphatase</fullName>
    </submittedName>
</protein>
<evidence type="ECO:0000256" key="1">
    <source>
        <dbReference type="SAM" id="MobiDB-lite"/>
    </source>
</evidence>
<keyword evidence="5" id="KW-1185">Reference proteome</keyword>
<feature type="transmembrane region" description="Helical" evidence="2">
    <location>
        <begin position="57"/>
        <end position="73"/>
    </location>
</feature>
<dbReference type="Gene3D" id="3.90.190.10">
    <property type="entry name" value="Protein tyrosine phosphatase superfamily"/>
    <property type="match status" value="1"/>
</dbReference>
<dbReference type="EMBL" id="CP048711">
    <property type="protein sequence ID" value="QIB64465.1"/>
    <property type="molecule type" value="Genomic_DNA"/>
</dbReference>